<dbReference type="Pfam" id="PF20710">
    <property type="entry name" value="DUF6824"/>
    <property type="match status" value="1"/>
</dbReference>
<evidence type="ECO:0000313" key="3">
    <source>
        <dbReference type="EMBL" id="CAJ1922614.1"/>
    </source>
</evidence>
<organism evidence="3 4">
    <name type="scientific">Cylindrotheca closterium</name>
    <dbReference type="NCBI Taxonomy" id="2856"/>
    <lineage>
        <taxon>Eukaryota</taxon>
        <taxon>Sar</taxon>
        <taxon>Stramenopiles</taxon>
        <taxon>Ochrophyta</taxon>
        <taxon>Bacillariophyta</taxon>
        <taxon>Bacillariophyceae</taxon>
        <taxon>Bacillariophycidae</taxon>
        <taxon>Bacillariales</taxon>
        <taxon>Bacillariaceae</taxon>
        <taxon>Cylindrotheca</taxon>
    </lineage>
</organism>
<protein>
    <recommendedName>
        <fullName evidence="2">DUF6824 domain-containing protein</fullName>
    </recommendedName>
</protein>
<keyword evidence="4" id="KW-1185">Reference proteome</keyword>
<evidence type="ECO:0000313" key="4">
    <source>
        <dbReference type="Proteomes" id="UP001295423"/>
    </source>
</evidence>
<dbReference type="InterPro" id="IPR049227">
    <property type="entry name" value="DUF6824"/>
</dbReference>
<reference evidence="3" key="1">
    <citation type="submission" date="2023-08" db="EMBL/GenBank/DDBJ databases">
        <authorList>
            <person name="Audoor S."/>
            <person name="Bilcke G."/>
        </authorList>
    </citation>
    <scope>NUCLEOTIDE SEQUENCE</scope>
</reference>
<gene>
    <name evidence="3" type="ORF">CYCCA115_LOCUS985</name>
</gene>
<feature type="region of interest" description="Disordered" evidence="1">
    <location>
        <begin position="145"/>
        <end position="181"/>
    </location>
</feature>
<evidence type="ECO:0000259" key="2">
    <source>
        <dbReference type="Pfam" id="PF20710"/>
    </source>
</evidence>
<sequence length="225" mass="25196">MIPQMIFNDNDFQDDFLLHSLVEDFNSSDGALTTISDESLPDLLMDDNRSFEGFSEEPTPYDVLCGQSRACANHSGNKRFQATLDMYASKYDAAKSKQEKMTLTKEIVGCIAANGGRFLKFKNNKWVEIANVTARDKVSHALRTKVQSWKRQQGSSSSKKAPSIRKRRHIRRSTPSASTPSLTECKAVSFDGSTSSAASVMDELLRTQRDIFETLTQADEMHPLK</sequence>
<dbReference type="EMBL" id="CAKOGP040000002">
    <property type="protein sequence ID" value="CAJ1922614.1"/>
    <property type="molecule type" value="Genomic_DNA"/>
</dbReference>
<accession>A0AAD2CDA6</accession>
<evidence type="ECO:0000256" key="1">
    <source>
        <dbReference type="SAM" id="MobiDB-lite"/>
    </source>
</evidence>
<proteinExistence type="predicted"/>
<dbReference type="AlphaFoldDB" id="A0AAD2CDA6"/>
<feature type="compositionally biased region" description="Polar residues" evidence="1">
    <location>
        <begin position="145"/>
        <end position="160"/>
    </location>
</feature>
<comment type="caution">
    <text evidence="3">The sequence shown here is derived from an EMBL/GenBank/DDBJ whole genome shotgun (WGS) entry which is preliminary data.</text>
</comment>
<feature type="domain" description="DUF6824" evidence="2">
    <location>
        <begin position="62"/>
        <end position="143"/>
    </location>
</feature>
<dbReference type="Proteomes" id="UP001295423">
    <property type="component" value="Unassembled WGS sequence"/>
</dbReference>
<feature type="compositionally biased region" description="Basic residues" evidence="1">
    <location>
        <begin position="162"/>
        <end position="172"/>
    </location>
</feature>
<name>A0AAD2CDA6_9STRA</name>